<reference evidence="9" key="1">
    <citation type="submission" date="2022-01" db="EMBL/GenBank/DDBJ databases">
        <authorList>
            <person name="King R."/>
        </authorList>
    </citation>
    <scope>NUCLEOTIDE SEQUENCE</scope>
</reference>
<dbReference type="InterPro" id="IPR013604">
    <property type="entry name" value="7TM_chemorcpt"/>
</dbReference>
<feature type="transmembrane region" description="Helical" evidence="8">
    <location>
        <begin position="352"/>
        <end position="382"/>
    </location>
</feature>
<protein>
    <recommendedName>
        <fullName evidence="8">Gustatory receptor</fullName>
    </recommendedName>
</protein>
<feature type="transmembrane region" description="Helical" evidence="8">
    <location>
        <begin position="294"/>
        <end position="312"/>
    </location>
</feature>
<keyword evidence="7 8" id="KW-0807">Transducer</keyword>
<dbReference type="GO" id="GO:0043025">
    <property type="term" value="C:neuronal cell body"/>
    <property type="evidence" value="ECO:0007669"/>
    <property type="project" value="TreeGrafter"/>
</dbReference>
<dbReference type="EMBL" id="OU895880">
    <property type="protein sequence ID" value="CAG9811269.1"/>
    <property type="molecule type" value="Genomic_DNA"/>
</dbReference>
<evidence type="ECO:0000313" key="9">
    <source>
        <dbReference type="EMBL" id="CAG9811269.1"/>
    </source>
</evidence>
<comment type="function">
    <text evidence="8">Gustatory receptor which mediates acceptance or avoidance behavior, depending on its substrates.</text>
</comment>
<dbReference type="PANTHER" id="PTHR21143">
    <property type="entry name" value="INVERTEBRATE GUSTATORY RECEPTOR"/>
    <property type="match status" value="1"/>
</dbReference>
<dbReference type="Pfam" id="PF08395">
    <property type="entry name" value="7tm_7"/>
    <property type="match status" value="1"/>
</dbReference>
<proteinExistence type="inferred from homology"/>
<evidence type="ECO:0000256" key="7">
    <source>
        <dbReference type="ARBA" id="ARBA00023224"/>
    </source>
</evidence>
<feature type="transmembrane region" description="Helical" evidence="8">
    <location>
        <begin position="142"/>
        <end position="160"/>
    </location>
</feature>
<evidence type="ECO:0000256" key="4">
    <source>
        <dbReference type="ARBA" id="ARBA00022989"/>
    </source>
</evidence>
<keyword evidence="4 8" id="KW-1133">Transmembrane helix</keyword>
<reference evidence="9" key="2">
    <citation type="submission" date="2022-10" db="EMBL/GenBank/DDBJ databases">
        <authorList>
            <consortium name="ENA_rothamsted_submissions"/>
            <consortium name="culmorum"/>
            <person name="King R."/>
        </authorList>
    </citation>
    <scope>NUCLEOTIDE SEQUENCE</scope>
</reference>
<dbReference type="GO" id="GO:0030425">
    <property type="term" value="C:dendrite"/>
    <property type="evidence" value="ECO:0007669"/>
    <property type="project" value="TreeGrafter"/>
</dbReference>
<evidence type="ECO:0000313" key="10">
    <source>
        <dbReference type="Proteomes" id="UP001153620"/>
    </source>
</evidence>
<feature type="transmembrane region" description="Helical" evidence="8">
    <location>
        <begin position="90"/>
        <end position="108"/>
    </location>
</feature>
<dbReference type="GO" id="GO:0005886">
    <property type="term" value="C:plasma membrane"/>
    <property type="evidence" value="ECO:0007669"/>
    <property type="project" value="UniProtKB-SubCell"/>
</dbReference>
<evidence type="ECO:0000256" key="3">
    <source>
        <dbReference type="ARBA" id="ARBA00022692"/>
    </source>
</evidence>
<evidence type="ECO:0000256" key="5">
    <source>
        <dbReference type="ARBA" id="ARBA00023136"/>
    </source>
</evidence>
<comment type="subcellular location">
    <subcellularLocation>
        <location evidence="1 8">Cell membrane</location>
        <topology evidence="1 8">Multi-pass membrane protein</topology>
    </subcellularLocation>
</comment>
<dbReference type="GO" id="GO:0050909">
    <property type="term" value="P:sensory perception of taste"/>
    <property type="evidence" value="ECO:0007669"/>
    <property type="project" value="InterPro"/>
</dbReference>
<feature type="transmembrane region" description="Helical" evidence="8">
    <location>
        <begin position="49"/>
        <end position="70"/>
    </location>
</feature>
<keyword evidence="10" id="KW-1185">Reference proteome</keyword>
<accession>A0A9N9S6T9</accession>
<keyword evidence="2 8" id="KW-1003">Cell membrane</keyword>
<keyword evidence="5 8" id="KW-0472">Membrane</keyword>
<evidence type="ECO:0000256" key="8">
    <source>
        <dbReference type="RuleBase" id="RU363108"/>
    </source>
</evidence>
<dbReference type="OrthoDB" id="7789982at2759"/>
<evidence type="ECO:0000256" key="6">
    <source>
        <dbReference type="ARBA" id="ARBA00023170"/>
    </source>
</evidence>
<comment type="similarity">
    <text evidence="8">Belongs to the insect chemoreceptor superfamily. Gustatory receptor (GR) family.</text>
</comment>
<dbReference type="GO" id="GO:0008049">
    <property type="term" value="P:male courtship behavior"/>
    <property type="evidence" value="ECO:0007669"/>
    <property type="project" value="TreeGrafter"/>
</dbReference>
<keyword evidence="3 8" id="KW-0812">Transmembrane</keyword>
<sequence length="411" mass="47371">MSVEPKRAFEDPYTIWDTVKRFHVGWKFFGLAHFSVDGKIENGKIKLEIFDILAAIISNSIVLYIVYLNYSQDLTIISTTSGVINLGSRMVLIYEIGNVFTTAVIMMLKRYDVWGIFYRCHKLDEELKTLTMFTDHKKQQKNLLIIIGLCLLLFFLMAGVTDPKRAPYLILSYMTINASMTVTLLTSAFLLYSIFIRFRLINDSIKKFFVTEEEDEPRKEKQSKVLCKIVAKLADLHDSLVDIVGSFNYCFSFTLMHVVAGMFLTDIFSIFAIYRVFVRYDYSQWEAAVIQYVWNLYFLVYGFIIVMLGSLVTRTGKYTAVMVHKAVNYIDDDDDPIIDVLKMFSQQMQHRAPVVTCGLFTFDFTLLFTIIGATATYIVILIQFDTDVSVSNKNVTSMFSNISYTTEMMEL</sequence>
<keyword evidence="6 8" id="KW-0675">Receptor</keyword>
<name>A0A9N9S6T9_9DIPT</name>
<dbReference type="PANTHER" id="PTHR21143:SF104">
    <property type="entry name" value="GUSTATORY RECEPTOR 8A-RELATED"/>
    <property type="match status" value="1"/>
</dbReference>
<dbReference type="AlphaFoldDB" id="A0A9N9S6T9"/>
<dbReference type="GO" id="GO:0030424">
    <property type="term" value="C:axon"/>
    <property type="evidence" value="ECO:0007669"/>
    <property type="project" value="TreeGrafter"/>
</dbReference>
<organism evidence="9 10">
    <name type="scientific">Chironomus riparius</name>
    <dbReference type="NCBI Taxonomy" id="315576"/>
    <lineage>
        <taxon>Eukaryota</taxon>
        <taxon>Metazoa</taxon>
        <taxon>Ecdysozoa</taxon>
        <taxon>Arthropoda</taxon>
        <taxon>Hexapoda</taxon>
        <taxon>Insecta</taxon>
        <taxon>Pterygota</taxon>
        <taxon>Neoptera</taxon>
        <taxon>Endopterygota</taxon>
        <taxon>Diptera</taxon>
        <taxon>Nematocera</taxon>
        <taxon>Chironomoidea</taxon>
        <taxon>Chironomidae</taxon>
        <taxon>Chironominae</taxon>
        <taxon>Chironomus</taxon>
    </lineage>
</organism>
<gene>
    <name evidence="9" type="ORF">CHIRRI_LOCUS14078</name>
</gene>
<feature type="transmembrane region" description="Helical" evidence="8">
    <location>
        <begin position="166"/>
        <end position="192"/>
    </location>
</feature>
<feature type="transmembrane region" description="Helical" evidence="8">
    <location>
        <begin position="249"/>
        <end position="274"/>
    </location>
</feature>
<dbReference type="GO" id="GO:0007635">
    <property type="term" value="P:chemosensory behavior"/>
    <property type="evidence" value="ECO:0007669"/>
    <property type="project" value="TreeGrafter"/>
</dbReference>
<dbReference type="GO" id="GO:0007165">
    <property type="term" value="P:signal transduction"/>
    <property type="evidence" value="ECO:0007669"/>
    <property type="project" value="UniProtKB-KW"/>
</dbReference>
<dbReference type="Proteomes" id="UP001153620">
    <property type="component" value="Chromosome 4"/>
</dbReference>
<evidence type="ECO:0000256" key="2">
    <source>
        <dbReference type="ARBA" id="ARBA00022475"/>
    </source>
</evidence>
<evidence type="ECO:0000256" key="1">
    <source>
        <dbReference type="ARBA" id="ARBA00004651"/>
    </source>
</evidence>